<accession>A0A812RU49</accession>
<dbReference type="OrthoDB" id="449322at2759"/>
<dbReference type="AlphaFoldDB" id="A0A812RU49"/>
<evidence type="ECO:0000256" key="1">
    <source>
        <dbReference type="SAM" id="MobiDB-lite"/>
    </source>
</evidence>
<proteinExistence type="predicted"/>
<feature type="region of interest" description="Disordered" evidence="1">
    <location>
        <begin position="235"/>
        <end position="255"/>
    </location>
</feature>
<protein>
    <submittedName>
        <fullName evidence="2">Uncharacterized protein</fullName>
    </submittedName>
</protein>
<dbReference type="EMBL" id="CAJNDS010002370">
    <property type="protein sequence ID" value="CAE7452820.1"/>
    <property type="molecule type" value="Genomic_DNA"/>
</dbReference>
<evidence type="ECO:0000313" key="3">
    <source>
        <dbReference type="Proteomes" id="UP000604046"/>
    </source>
</evidence>
<evidence type="ECO:0000313" key="2">
    <source>
        <dbReference type="EMBL" id="CAE7452820.1"/>
    </source>
</evidence>
<keyword evidence="3" id="KW-1185">Reference proteome</keyword>
<gene>
    <name evidence="2" type="ORF">SNAT2548_LOCUS24836</name>
</gene>
<dbReference type="Proteomes" id="UP000604046">
    <property type="component" value="Unassembled WGS sequence"/>
</dbReference>
<name>A0A812RU49_9DINO</name>
<sequence length="374" mass="40624">MQAATGATTAFGSGSMPLAAQQVSPGLWCVLVADSSYTGAGVATPASGSLAGNVPTGNMSCQGVLPHLQTEHFSSRGTHNLSLAEHLMPIPETVTVGCESSQASPQTSVWASDFGLQASEMDAPCTPPPRRRNVEMAPTPSPIGFRSSMPSFPQPSEVDYKDISDVPGFPSHRIGERSGQNRARLKLECLGPDQKQRSDSSESKAHLQLNRAVDCHGASCTAQSGQKHAAVASCKHPRHGHGRGPNHHPRKRYTHRSADTGFPLPRAMHNALHRDEPLDSILEHAIWDLMEQVLMQRPKLEEGKRVNVTLSDWLSLLPADEGNTCQRRALANRALRTMTKRLPGCCWTVDFERQEMQVHLANVARFSSFCDGMC</sequence>
<feature type="region of interest" description="Disordered" evidence="1">
    <location>
        <begin position="137"/>
        <end position="166"/>
    </location>
</feature>
<organism evidence="2 3">
    <name type="scientific">Symbiodinium natans</name>
    <dbReference type="NCBI Taxonomy" id="878477"/>
    <lineage>
        <taxon>Eukaryota</taxon>
        <taxon>Sar</taxon>
        <taxon>Alveolata</taxon>
        <taxon>Dinophyceae</taxon>
        <taxon>Suessiales</taxon>
        <taxon>Symbiodiniaceae</taxon>
        <taxon>Symbiodinium</taxon>
    </lineage>
</organism>
<comment type="caution">
    <text evidence="2">The sequence shown here is derived from an EMBL/GenBank/DDBJ whole genome shotgun (WGS) entry which is preliminary data.</text>
</comment>
<reference evidence="2" key="1">
    <citation type="submission" date="2021-02" db="EMBL/GenBank/DDBJ databases">
        <authorList>
            <person name="Dougan E. K."/>
            <person name="Rhodes N."/>
            <person name="Thang M."/>
            <person name="Chan C."/>
        </authorList>
    </citation>
    <scope>NUCLEOTIDE SEQUENCE</scope>
</reference>